<comment type="caution">
    <text evidence="5">The sequence shown here is derived from an EMBL/GenBank/DDBJ whole genome shotgun (WGS) entry which is preliminary data.</text>
</comment>
<keyword evidence="1 2" id="KW-0344">Guanine-nucleotide releasing factor</keyword>
<sequence length="387" mass="43153">MIAQQLCLIERDLLSKVEWYELLDAGWTKKTAPEVVSDLMVPSDRGEAEADSNARLQEGHTLNPARPPPAAKRHSISRVKRSQRPEDSPGIKRLVERFNLTCQWVTSEIVGTQDLEMRVKVVEKFIRIAQTCYNHSNFSSLMQLMLGLQAHSVSRLSQTWARVRSQEMSVMHDLVEFTSPFHNWKHLREAMRCIADEWGGSSSGAGKEPGTGDTKAKSTLARARKAATSRNGHVIFNRVSRAGHSKVLSAHSDPAKSRSTSSATQEPDLASDAGNSPRKQRGCIPFLGLYLSDLVFNSELPSFVDPRRGASAPEVQELKALPLRCPLINIHKHRTTATIIKRVLTFRTIASRYPFQHEVEVQAELMSIQSLDPADISQLSALCDERA</sequence>
<dbReference type="SMART" id="SM00147">
    <property type="entry name" value="RasGEF"/>
    <property type="match status" value="1"/>
</dbReference>
<evidence type="ECO:0000313" key="5">
    <source>
        <dbReference type="EMBL" id="KAF9955818.1"/>
    </source>
</evidence>
<evidence type="ECO:0000256" key="1">
    <source>
        <dbReference type="ARBA" id="ARBA00022658"/>
    </source>
</evidence>
<dbReference type="InterPro" id="IPR036964">
    <property type="entry name" value="RASGEF_cat_dom_sf"/>
</dbReference>
<dbReference type="Pfam" id="PF00617">
    <property type="entry name" value="RasGEF"/>
    <property type="match status" value="1"/>
</dbReference>
<feature type="compositionally biased region" description="Basic residues" evidence="3">
    <location>
        <begin position="71"/>
        <end position="82"/>
    </location>
</feature>
<evidence type="ECO:0000256" key="2">
    <source>
        <dbReference type="PROSITE-ProRule" id="PRU00168"/>
    </source>
</evidence>
<gene>
    <name evidence="5" type="ORF">BGZ70_010109</name>
</gene>
<dbReference type="EMBL" id="JAAAHY010000881">
    <property type="protein sequence ID" value="KAF9955818.1"/>
    <property type="molecule type" value="Genomic_DNA"/>
</dbReference>
<feature type="region of interest" description="Disordered" evidence="3">
    <location>
        <begin position="200"/>
        <end position="228"/>
    </location>
</feature>
<dbReference type="GO" id="GO:0005085">
    <property type="term" value="F:guanyl-nucleotide exchange factor activity"/>
    <property type="evidence" value="ECO:0007669"/>
    <property type="project" value="UniProtKB-KW"/>
</dbReference>
<dbReference type="PROSITE" id="PS50009">
    <property type="entry name" value="RASGEF_CAT"/>
    <property type="match status" value="1"/>
</dbReference>
<dbReference type="InterPro" id="IPR001895">
    <property type="entry name" value="RASGEF_cat_dom"/>
</dbReference>
<name>A0A9P6LZ07_MORAP</name>
<dbReference type="InterPro" id="IPR008937">
    <property type="entry name" value="Ras-like_GEF"/>
</dbReference>
<organism evidence="5 6">
    <name type="scientific">Mortierella alpina</name>
    <name type="common">Oleaginous fungus</name>
    <name type="synonym">Mortierella renispora</name>
    <dbReference type="NCBI Taxonomy" id="64518"/>
    <lineage>
        <taxon>Eukaryota</taxon>
        <taxon>Fungi</taxon>
        <taxon>Fungi incertae sedis</taxon>
        <taxon>Mucoromycota</taxon>
        <taxon>Mortierellomycotina</taxon>
        <taxon>Mortierellomycetes</taxon>
        <taxon>Mortierellales</taxon>
        <taxon>Mortierellaceae</taxon>
        <taxon>Mortierella</taxon>
    </lineage>
</organism>
<dbReference type="PANTHER" id="PTHR23113:SF363">
    <property type="entry name" value="PROTEIN SON OF SEVENLESS"/>
    <property type="match status" value="1"/>
</dbReference>
<evidence type="ECO:0000256" key="3">
    <source>
        <dbReference type="SAM" id="MobiDB-lite"/>
    </source>
</evidence>
<dbReference type="SUPFAM" id="SSF48366">
    <property type="entry name" value="Ras GEF"/>
    <property type="match status" value="1"/>
</dbReference>
<dbReference type="GO" id="GO:0007265">
    <property type="term" value="P:Ras protein signal transduction"/>
    <property type="evidence" value="ECO:0007669"/>
    <property type="project" value="TreeGrafter"/>
</dbReference>
<protein>
    <recommendedName>
        <fullName evidence="4">Ras-GEF domain-containing protein</fullName>
    </recommendedName>
</protein>
<reference evidence="5" key="1">
    <citation type="journal article" date="2020" name="Fungal Divers.">
        <title>Resolving the Mortierellaceae phylogeny through synthesis of multi-gene phylogenetics and phylogenomics.</title>
        <authorList>
            <person name="Vandepol N."/>
            <person name="Liber J."/>
            <person name="Desiro A."/>
            <person name="Na H."/>
            <person name="Kennedy M."/>
            <person name="Barry K."/>
            <person name="Grigoriev I.V."/>
            <person name="Miller A.N."/>
            <person name="O'Donnell K."/>
            <person name="Stajich J.E."/>
            <person name="Bonito G."/>
        </authorList>
    </citation>
    <scope>NUCLEOTIDE SEQUENCE</scope>
    <source>
        <strain evidence="5">CK1249</strain>
    </source>
</reference>
<keyword evidence="6" id="KW-1185">Reference proteome</keyword>
<evidence type="ECO:0000313" key="6">
    <source>
        <dbReference type="Proteomes" id="UP000738359"/>
    </source>
</evidence>
<evidence type="ECO:0000259" key="4">
    <source>
        <dbReference type="PROSITE" id="PS50009"/>
    </source>
</evidence>
<dbReference type="OrthoDB" id="10254377at2759"/>
<dbReference type="GO" id="GO:0005886">
    <property type="term" value="C:plasma membrane"/>
    <property type="evidence" value="ECO:0007669"/>
    <property type="project" value="TreeGrafter"/>
</dbReference>
<dbReference type="PANTHER" id="PTHR23113">
    <property type="entry name" value="GUANINE NUCLEOTIDE EXCHANGE FACTOR"/>
    <property type="match status" value="1"/>
</dbReference>
<feature type="domain" description="Ras-GEF" evidence="4">
    <location>
        <begin position="1"/>
        <end position="386"/>
    </location>
</feature>
<dbReference type="Gene3D" id="1.10.840.10">
    <property type="entry name" value="Ras guanine-nucleotide exchange factors catalytic domain"/>
    <property type="match status" value="1"/>
</dbReference>
<dbReference type="Proteomes" id="UP000738359">
    <property type="component" value="Unassembled WGS sequence"/>
</dbReference>
<dbReference type="AlphaFoldDB" id="A0A9P6LZ07"/>
<feature type="region of interest" description="Disordered" evidence="3">
    <location>
        <begin position="245"/>
        <end position="278"/>
    </location>
</feature>
<accession>A0A9P6LZ07</accession>
<feature type="region of interest" description="Disordered" evidence="3">
    <location>
        <begin position="42"/>
        <end position="87"/>
    </location>
</feature>
<dbReference type="InterPro" id="IPR023578">
    <property type="entry name" value="Ras_GEF_dom_sf"/>
</dbReference>
<proteinExistence type="predicted"/>